<organism evidence="2 3">
    <name type="scientific">Streptosporangium algeriense</name>
    <dbReference type="NCBI Taxonomy" id="1682748"/>
    <lineage>
        <taxon>Bacteria</taxon>
        <taxon>Bacillati</taxon>
        <taxon>Actinomycetota</taxon>
        <taxon>Actinomycetes</taxon>
        <taxon>Streptosporangiales</taxon>
        <taxon>Streptosporangiaceae</taxon>
        <taxon>Streptosporangium</taxon>
    </lineage>
</organism>
<evidence type="ECO:0000313" key="2">
    <source>
        <dbReference type="EMBL" id="MFD0887913.1"/>
    </source>
</evidence>
<keyword evidence="1" id="KW-0732">Signal</keyword>
<feature type="signal peptide" evidence="1">
    <location>
        <begin position="1"/>
        <end position="19"/>
    </location>
</feature>
<name>A0ABW3DVN7_9ACTN</name>
<evidence type="ECO:0000256" key="1">
    <source>
        <dbReference type="SAM" id="SignalP"/>
    </source>
</evidence>
<sequence length="98" mass="10115">MRRLITALAATVTVAAVTATSTGAGVAARGVLEISGNRIVNPGPGCYTGQYWPLSINNRTDTRVFVFGGEDCQGTIVGTVDPGGSGVFEFANSVRVPR</sequence>
<protein>
    <recommendedName>
        <fullName evidence="4">Secreted protein</fullName>
    </recommendedName>
</protein>
<reference evidence="3" key="1">
    <citation type="journal article" date="2019" name="Int. J. Syst. Evol. Microbiol.">
        <title>The Global Catalogue of Microorganisms (GCM) 10K type strain sequencing project: providing services to taxonomists for standard genome sequencing and annotation.</title>
        <authorList>
            <consortium name="The Broad Institute Genomics Platform"/>
            <consortium name="The Broad Institute Genome Sequencing Center for Infectious Disease"/>
            <person name="Wu L."/>
            <person name="Ma J."/>
        </authorList>
    </citation>
    <scope>NUCLEOTIDE SEQUENCE [LARGE SCALE GENOMIC DNA]</scope>
    <source>
        <strain evidence="3">CCUG 62974</strain>
    </source>
</reference>
<dbReference type="Proteomes" id="UP001597024">
    <property type="component" value="Unassembled WGS sequence"/>
</dbReference>
<gene>
    <name evidence="2" type="ORF">ACFQ08_25515</name>
</gene>
<evidence type="ECO:0008006" key="4">
    <source>
        <dbReference type="Google" id="ProtNLM"/>
    </source>
</evidence>
<comment type="caution">
    <text evidence="2">The sequence shown here is derived from an EMBL/GenBank/DDBJ whole genome shotgun (WGS) entry which is preliminary data.</text>
</comment>
<keyword evidence="3" id="KW-1185">Reference proteome</keyword>
<dbReference type="EMBL" id="JBHTHX010001112">
    <property type="protein sequence ID" value="MFD0887913.1"/>
    <property type="molecule type" value="Genomic_DNA"/>
</dbReference>
<feature type="chain" id="PRO_5045811268" description="Secreted protein" evidence="1">
    <location>
        <begin position="20"/>
        <end position="98"/>
    </location>
</feature>
<evidence type="ECO:0000313" key="3">
    <source>
        <dbReference type="Proteomes" id="UP001597024"/>
    </source>
</evidence>
<proteinExistence type="predicted"/>
<accession>A0ABW3DVN7</accession>